<gene>
    <name evidence="1" type="ORF">DILT_LOCUS304</name>
</gene>
<evidence type="ECO:0000313" key="2">
    <source>
        <dbReference type="Proteomes" id="UP000281553"/>
    </source>
</evidence>
<keyword evidence="2" id="KW-1185">Reference proteome</keyword>
<accession>A0A3P6NWG0</accession>
<proteinExistence type="predicted"/>
<dbReference type="EMBL" id="UYRU01001161">
    <property type="protein sequence ID" value="VDK31256.1"/>
    <property type="molecule type" value="Genomic_DNA"/>
</dbReference>
<dbReference type="AlphaFoldDB" id="A0A3P6NWG0"/>
<evidence type="ECO:0000313" key="1">
    <source>
        <dbReference type="EMBL" id="VDK31256.1"/>
    </source>
</evidence>
<organism evidence="1 2">
    <name type="scientific">Dibothriocephalus latus</name>
    <name type="common">Fish tapeworm</name>
    <name type="synonym">Diphyllobothrium latum</name>
    <dbReference type="NCBI Taxonomy" id="60516"/>
    <lineage>
        <taxon>Eukaryota</taxon>
        <taxon>Metazoa</taxon>
        <taxon>Spiralia</taxon>
        <taxon>Lophotrochozoa</taxon>
        <taxon>Platyhelminthes</taxon>
        <taxon>Cestoda</taxon>
        <taxon>Eucestoda</taxon>
        <taxon>Diphyllobothriidea</taxon>
        <taxon>Diphyllobothriidae</taxon>
        <taxon>Dibothriocephalus</taxon>
    </lineage>
</organism>
<reference evidence="1 2" key="1">
    <citation type="submission" date="2018-11" db="EMBL/GenBank/DDBJ databases">
        <authorList>
            <consortium name="Pathogen Informatics"/>
        </authorList>
    </citation>
    <scope>NUCLEOTIDE SEQUENCE [LARGE SCALE GENOMIC DNA]</scope>
</reference>
<sequence>MVEILESIRSQSGITCQTLGGKVEGPASPEKVIYRSRLNYERSSITTSAELQRGKLSSCGHSTINGYTFKEKEAKILARGDDRVSRQLLAPCSPACNVSSSAIFSLGVAVSSDLAIIILSRPTPGGALTDT</sequence>
<dbReference type="Proteomes" id="UP000281553">
    <property type="component" value="Unassembled WGS sequence"/>
</dbReference>
<name>A0A3P6NWG0_DIBLA</name>
<protein>
    <submittedName>
        <fullName evidence="1">Uncharacterized protein</fullName>
    </submittedName>
</protein>